<evidence type="ECO:0000256" key="1">
    <source>
        <dbReference type="ARBA" id="ARBA00004496"/>
    </source>
</evidence>
<evidence type="ECO:0000256" key="2">
    <source>
        <dbReference type="ARBA" id="ARBA00022490"/>
    </source>
</evidence>
<dbReference type="GO" id="GO:0016342">
    <property type="term" value="C:catenin complex"/>
    <property type="evidence" value="ECO:0007669"/>
    <property type="project" value="TreeGrafter"/>
</dbReference>
<dbReference type="Proteomes" id="UP001154078">
    <property type="component" value="Chromosome 3"/>
</dbReference>
<evidence type="ECO:0008006" key="5">
    <source>
        <dbReference type="Google" id="ProtNLM"/>
    </source>
</evidence>
<dbReference type="AlphaFoldDB" id="A0A9P0B192"/>
<evidence type="ECO:0000313" key="4">
    <source>
        <dbReference type="Proteomes" id="UP001154078"/>
    </source>
</evidence>
<dbReference type="GO" id="GO:0016477">
    <property type="term" value="P:cell migration"/>
    <property type="evidence" value="ECO:0007669"/>
    <property type="project" value="TreeGrafter"/>
</dbReference>
<dbReference type="OrthoDB" id="6342160at2759"/>
<comment type="subcellular location">
    <subcellularLocation>
        <location evidence="1">Cytoplasm</location>
    </subcellularLocation>
</comment>
<sequence>MNFQFNTKKKIQKCRNFVQSLNAKISTNKEILIWFKELCEYFVSLINLIVENRLKLKKHQIETLLLHLKQLSTLLSLFINIFVRESEVKLVLTEARNCTIKQLLYCLDAVEDSLTNDNKNETTANFIDWMDKSLDKIAEMHEANGHEMQIYKEAKLVIEEVLCHAMSIAQVALPEDCKMLKGSSQSVLNSMESLITEILKFEPNKAMVKLFTDNCVDRLCSLETKVNTAVLRLSLHVFSDYTSTFDQIHKFCLKPKNKNQMDTLDFLVANFDLHVDRLMQIGLFAVSVTSPKERKISIKSCLASLEGLESELVPAFTTVLLDSSIHNINFTLLLKNHWLQEAKSLQQLIFLIIDPLAFCQVIYDENKQILEHISEIAKNGINMKVVEPFVKNANVLKEFLPIAIKESEKGKIDCKELNISFTNFKIVFYELKAACKVFLTENNSTNIEIQKIMKRCKILMSLIKNIRSHFVHQDFKFKTEITSCSDDDIPKTNKFMDHLVNRGSEIIKNRSILYKSSNKIDFSNSAAQKIQILKGQKNKSIPLSKLVHLKKFSVWNAKDNLNSTLDSHIEISNILKDLTNLSNSLISNK</sequence>
<dbReference type="GO" id="GO:0098609">
    <property type="term" value="P:cell-cell adhesion"/>
    <property type="evidence" value="ECO:0007669"/>
    <property type="project" value="TreeGrafter"/>
</dbReference>
<dbReference type="PANTHER" id="PTHR18914">
    <property type="entry name" value="ALPHA CATENIN"/>
    <property type="match status" value="1"/>
</dbReference>
<dbReference type="GO" id="GO:0005912">
    <property type="term" value="C:adherens junction"/>
    <property type="evidence" value="ECO:0007669"/>
    <property type="project" value="TreeGrafter"/>
</dbReference>
<dbReference type="GO" id="GO:0008013">
    <property type="term" value="F:beta-catenin binding"/>
    <property type="evidence" value="ECO:0007669"/>
    <property type="project" value="TreeGrafter"/>
</dbReference>
<organism evidence="3 4">
    <name type="scientific">Brassicogethes aeneus</name>
    <name type="common">Rape pollen beetle</name>
    <name type="synonym">Meligethes aeneus</name>
    <dbReference type="NCBI Taxonomy" id="1431903"/>
    <lineage>
        <taxon>Eukaryota</taxon>
        <taxon>Metazoa</taxon>
        <taxon>Ecdysozoa</taxon>
        <taxon>Arthropoda</taxon>
        <taxon>Hexapoda</taxon>
        <taxon>Insecta</taxon>
        <taxon>Pterygota</taxon>
        <taxon>Neoptera</taxon>
        <taxon>Endopterygota</taxon>
        <taxon>Coleoptera</taxon>
        <taxon>Polyphaga</taxon>
        <taxon>Cucujiformia</taxon>
        <taxon>Nitidulidae</taxon>
        <taxon>Meligethinae</taxon>
        <taxon>Brassicogethes</taxon>
    </lineage>
</organism>
<dbReference type="InterPro" id="IPR008837">
    <property type="entry name" value="Serendipity_A"/>
</dbReference>
<protein>
    <recommendedName>
        <fullName evidence="5">Serendipity locus protein alpha</fullName>
    </recommendedName>
</protein>
<dbReference type="Pfam" id="PF05482">
    <property type="entry name" value="Serendipity_A"/>
    <property type="match status" value="1"/>
</dbReference>
<dbReference type="EMBL" id="OV121134">
    <property type="protein sequence ID" value="CAH0552695.1"/>
    <property type="molecule type" value="Genomic_DNA"/>
</dbReference>
<keyword evidence="2" id="KW-0963">Cytoplasm</keyword>
<accession>A0A9P0B192</accession>
<keyword evidence="4" id="KW-1185">Reference proteome</keyword>
<gene>
    <name evidence="3" type="ORF">MELIAE_LOCUS4858</name>
</gene>
<dbReference type="Gene3D" id="1.20.120.810">
    <property type="entry name" value="Vinculin, Vh2 four-helix bundle"/>
    <property type="match status" value="1"/>
</dbReference>
<name>A0A9P0B192_BRAAE</name>
<proteinExistence type="predicted"/>
<dbReference type="PANTHER" id="PTHR18914:SF33">
    <property type="entry name" value="RE47911P-RELATED"/>
    <property type="match status" value="1"/>
</dbReference>
<dbReference type="GO" id="GO:0005737">
    <property type="term" value="C:cytoplasm"/>
    <property type="evidence" value="ECO:0007669"/>
    <property type="project" value="UniProtKB-SubCell"/>
</dbReference>
<dbReference type="GO" id="GO:0007349">
    <property type="term" value="P:cellularization"/>
    <property type="evidence" value="ECO:0007669"/>
    <property type="project" value="InterPro"/>
</dbReference>
<reference evidence="3" key="1">
    <citation type="submission" date="2021-12" db="EMBL/GenBank/DDBJ databases">
        <authorList>
            <person name="King R."/>
        </authorList>
    </citation>
    <scope>NUCLEOTIDE SEQUENCE</scope>
</reference>
<dbReference type="GO" id="GO:0051015">
    <property type="term" value="F:actin filament binding"/>
    <property type="evidence" value="ECO:0007669"/>
    <property type="project" value="TreeGrafter"/>
</dbReference>
<evidence type="ECO:0000313" key="3">
    <source>
        <dbReference type="EMBL" id="CAH0552695.1"/>
    </source>
</evidence>